<dbReference type="InterPro" id="IPR027417">
    <property type="entry name" value="P-loop_NTPase"/>
</dbReference>
<comment type="catalytic activity">
    <reaction evidence="8">
        <text>Couples ATP hydrolysis with the unwinding of duplex DNA by translocating in the 3'-5' direction.</text>
        <dbReference type="EC" id="5.6.2.4"/>
    </reaction>
</comment>
<reference evidence="15 16" key="1">
    <citation type="submission" date="2017-04" db="EMBL/GenBank/DDBJ databases">
        <title>Complete genome sequence of the Campylobacter cuniculorum type strain LMG24588.</title>
        <authorList>
            <person name="Miller W.G."/>
            <person name="Yee E."/>
            <person name="Revez J."/>
            <person name="Bono J.L."/>
            <person name="Rossi M."/>
        </authorList>
    </citation>
    <scope>NUCLEOTIDE SEQUENCE [LARGE SCALE GENOMIC DNA]</scope>
    <source>
        <strain evidence="15 16">LMG 24588</strain>
    </source>
</reference>
<name>A0A1W6BX33_9BACT</name>
<evidence type="ECO:0000256" key="10">
    <source>
        <dbReference type="ARBA" id="ARBA00034923"/>
    </source>
</evidence>
<evidence type="ECO:0000256" key="8">
    <source>
        <dbReference type="ARBA" id="ARBA00034617"/>
    </source>
</evidence>
<dbReference type="Gene3D" id="3.40.50.300">
    <property type="entry name" value="P-loop containing nucleotide triphosphate hydrolases"/>
    <property type="match status" value="2"/>
</dbReference>
<dbReference type="GO" id="GO:0033202">
    <property type="term" value="C:DNA helicase complex"/>
    <property type="evidence" value="ECO:0007669"/>
    <property type="project" value="TreeGrafter"/>
</dbReference>
<evidence type="ECO:0000256" key="1">
    <source>
        <dbReference type="ARBA" id="ARBA00009922"/>
    </source>
</evidence>
<dbReference type="GO" id="GO:0043138">
    <property type="term" value="F:3'-5' DNA helicase activity"/>
    <property type="evidence" value="ECO:0007669"/>
    <property type="project" value="UniProtKB-EC"/>
</dbReference>
<dbReference type="AlphaFoldDB" id="A0A1W6BX33"/>
<feature type="domain" description="UvrD-like helicase ATP-binding" evidence="13">
    <location>
        <begin position="5"/>
        <end position="288"/>
    </location>
</feature>
<feature type="binding site" evidence="12">
    <location>
        <begin position="26"/>
        <end position="33"/>
    </location>
    <ligand>
        <name>ATP</name>
        <dbReference type="ChEBI" id="CHEBI:30616"/>
    </ligand>
</feature>
<keyword evidence="7" id="KW-0413">Isomerase</keyword>
<dbReference type="GO" id="GO:0005829">
    <property type="term" value="C:cytosol"/>
    <property type="evidence" value="ECO:0007669"/>
    <property type="project" value="TreeGrafter"/>
</dbReference>
<evidence type="ECO:0000256" key="11">
    <source>
        <dbReference type="ARBA" id="ARBA00048988"/>
    </source>
</evidence>
<dbReference type="Gene3D" id="1.10.486.10">
    <property type="entry name" value="PCRA, domain 4"/>
    <property type="match status" value="1"/>
</dbReference>
<dbReference type="GO" id="GO:0003677">
    <property type="term" value="F:DNA binding"/>
    <property type="evidence" value="ECO:0007669"/>
    <property type="project" value="UniProtKB-KW"/>
</dbReference>
<dbReference type="STRING" id="1121267.CCUN_1040"/>
<dbReference type="InterPro" id="IPR014016">
    <property type="entry name" value="UvrD-like_ATP-bd"/>
</dbReference>
<dbReference type="PROSITE" id="PS51198">
    <property type="entry name" value="UVRD_HELICASE_ATP_BIND"/>
    <property type="match status" value="1"/>
</dbReference>
<accession>A0A1W6BX33</accession>
<gene>
    <name evidence="15" type="ORF">CCUN_1040</name>
</gene>
<dbReference type="eggNOG" id="COG0210">
    <property type="taxonomic scope" value="Bacteria"/>
</dbReference>
<dbReference type="EMBL" id="CP020867">
    <property type="protein sequence ID" value="ARJ56641.1"/>
    <property type="molecule type" value="Genomic_DNA"/>
</dbReference>
<dbReference type="GO" id="GO:0016887">
    <property type="term" value="F:ATP hydrolysis activity"/>
    <property type="evidence" value="ECO:0007669"/>
    <property type="project" value="RHEA"/>
</dbReference>
<dbReference type="InterPro" id="IPR000212">
    <property type="entry name" value="DNA_helicase_UvrD/REP"/>
</dbReference>
<evidence type="ECO:0000259" key="14">
    <source>
        <dbReference type="PROSITE" id="PS51217"/>
    </source>
</evidence>
<dbReference type="CDD" id="cd18807">
    <property type="entry name" value="SF1_C_UvrD"/>
    <property type="match status" value="1"/>
</dbReference>
<organism evidence="15 16">
    <name type="scientific">Campylobacter cuniculorum DSM 23162 = LMG 24588</name>
    <dbReference type="NCBI Taxonomy" id="1121267"/>
    <lineage>
        <taxon>Bacteria</taxon>
        <taxon>Pseudomonadati</taxon>
        <taxon>Campylobacterota</taxon>
        <taxon>Epsilonproteobacteria</taxon>
        <taxon>Campylobacterales</taxon>
        <taxon>Campylobacteraceae</taxon>
        <taxon>Campylobacter</taxon>
    </lineage>
</organism>
<feature type="domain" description="UvrD-like helicase C-terminal" evidence="14">
    <location>
        <begin position="289"/>
        <end position="556"/>
    </location>
</feature>
<dbReference type="RefSeq" id="WP_027305451.1">
    <property type="nucleotide sequence ID" value="NZ_CP020867.1"/>
</dbReference>
<evidence type="ECO:0000256" key="3">
    <source>
        <dbReference type="ARBA" id="ARBA00022801"/>
    </source>
</evidence>
<dbReference type="Pfam" id="PF00580">
    <property type="entry name" value="UvrD-helicase"/>
    <property type="match status" value="1"/>
</dbReference>
<keyword evidence="4 12" id="KW-0347">Helicase</keyword>
<protein>
    <recommendedName>
        <fullName evidence="9">DNA 3'-5' helicase</fullName>
        <ecNumber evidence="9">5.6.2.4</ecNumber>
    </recommendedName>
    <alternativeName>
        <fullName evidence="10">DNA 3'-5' helicase II</fullName>
    </alternativeName>
</protein>
<proteinExistence type="inferred from homology"/>
<dbReference type="InterPro" id="IPR014017">
    <property type="entry name" value="DNA_helicase_UvrD-like_C"/>
</dbReference>
<evidence type="ECO:0000313" key="15">
    <source>
        <dbReference type="EMBL" id="ARJ56641.1"/>
    </source>
</evidence>
<dbReference type="PANTHER" id="PTHR11070">
    <property type="entry name" value="UVRD / RECB / PCRA DNA HELICASE FAMILY MEMBER"/>
    <property type="match status" value="1"/>
</dbReference>
<evidence type="ECO:0000256" key="4">
    <source>
        <dbReference type="ARBA" id="ARBA00022806"/>
    </source>
</evidence>
<dbReference type="InterPro" id="IPR013986">
    <property type="entry name" value="DExx_box_DNA_helicase_dom_sf"/>
</dbReference>
<dbReference type="Proteomes" id="UP000192902">
    <property type="component" value="Chromosome"/>
</dbReference>
<keyword evidence="6" id="KW-0238">DNA-binding</keyword>
<dbReference type="GO" id="GO:0000725">
    <property type="term" value="P:recombinational repair"/>
    <property type="evidence" value="ECO:0007669"/>
    <property type="project" value="TreeGrafter"/>
</dbReference>
<evidence type="ECO:0000256" key="2">
    <source>
        <dbReference type="ARBA" id="ARBA00022741"/>
    </source>
</evidence>
<sequence>MNLFKGLNESQIEAVQHIDGAMLILAGAGSGKTKTITTRLAYLISEVGIPALNTLTLTFTNKAANEMKTRALNLIGNDSFYGNPLLCTFHKFGLLFLRLHIEKLGRKNDFNILDTSDTKKILKEIIDEKENASNILHYISHFKNHSKGVEEVFEDLNFFKNEPEKYKKFEKIALYYQNYQNYLLKYNFVDFDDLLMLSNTLLERDENFAKEQSEFYHYIMVDEYQDTNDLQHKILKNLCTAHENICVVGDDDQSIYSWRGAKIDNILNFQNEFKNVKLVKLEKNYRSTQTIIQAANELIKHNENRLGKELVCTKEQGDALEILQALDEKEEAKELVLRIKRLIQKGIKANKIAVLFRVNALSRSLEEVFNKEKIPYKLLSGMKFYERLEIKNILSYLRFLSNFNDDFSFKAIINYPKRGFGASTLEKLENYANKEKISLFEALCNLEGSGFFAKKLDKEIHGFIEHIKNLKECETLERLFDKLESEFKFKEYYKTQADGEDRIRNLDEFYAGMKDKIKNEHYENLNEILNELSLLSEQDGVSGECVYVMSIHASKGLEFDYVFIAGLEEGFFPLHSETSDIEEERRLAYVAITRAKKALCLSYADSRFYKGARTRLEKSRFLNESQKITEENEEYEKKQKFNKGDLIKHKIFGIGRIVDIQTEKEQMLHINFGGIKRIILASFVEKAL</sequence>
<dbReference type="Gene3D" id="1.10.10.160">
    <property type="match status" value="1"/>
</dbReference>
<evidence type="ECO:0000256" key="5">
    <source>
        <dbReference type="ARBA" id="ARBA00022840"/>
    </source>
</evidence>
<evidence type="ECO:0000259" key="13">
    <source>
        <dbReference type="PROSITE" id="PS51198"/>
    </source>
</evidence>
<dbReference type="GO" id="GO:0005524">
    <property type="term" value="F:ATP binding"/>
    <property type="evidence" value="ECO:0007669"/>
    <property type="project" value="UniProtKB-UniRule"/>
</dbReference>
<dbReference type="KEGG" id="ccun:CCUN_1040"/>
<evidence type="ECO:0000313" key="16">
    <source>
        <dbReference type="Proteomes" id="UP000192902"/>
    </source>
</evidence>
<evidence type="ECO:0000256" key="6">
    <source>
        <dbReference type="ARBA" id="ARBA00023125"/>
    </source>
</evidence>
<evidence type="ECO:0000256" key="12">
    <source>
        <dbReference type="PROSITE-ProRule" id="PRU00560"/>
    </source>
</evidence>
<dbReference type="SUPFAM" id="SSF52540">
    <property type="entry name" value="P-loop containing nucleoside triphosphate hydrolases"/>
    <property type="match status" value="1"/>
</dbReference>
<keyword evidence="3 12" id="KW-0378">Hydrolase</keyword>
<dbReference type="CDD" id="cd17932">
    <property type="entry name" value="DEXQc_UvrD"/>
    <property type="match status" value="1"/>
</dbReference>
<dbReference type="EC" id="5.6.2.4" evidence="9"/>
<comment type="similarity">
    <text evidence="1">Belongs to the helicase family. UvrD subfamily.</text>
</comment>
<evidence type="ECO:0000256" key="9">
    <source>
        <dbReference type="ARBA" id="ARBA00034808"/>
    </source>
</evidence>
<keyword evidence="5 12" id="KW-0067">ATP-binding</keyword>
<evidence type="ECO:0000256" key="7">
    <source>
        <dbReference type="ARBA" id="ARBA00023235"/>
    </source>
</evidence>
<keyword evidence="2 12" id="KW-0547">Nucleotide-binding</keyword>
<comment type="catalytic activity">
    <reaction evidence="11">
        <text>ATP + H2O = ADP + phosphate + H(+)</text>
        <dbReference type="Rhea" id="RHEA:13065"/>
        <dbReference type="ChEBI" id="CHEBI:15377"/>
        <dbReference type="ChEBI" id="CHEBI:15378"/>
        <dbReference type="ChEBI" id="CHEBI:30616"/>
        <dbReference type="ChEBI" id="CHEBI:43474"/>
        <dbReference type="ChEBI" id="CHEBI:456216"/>
        <dbReference type="EC" id="5.6.2.4"/>
    </reaction>
</comment>
<dbReference type="Pfam" id="PF13361">
    <property type="entry name" value="UvrD_C"/>
    <property type="match status" value="1"/>
</dbReference>
<dbReference type="PANTHER" id="PTHR11070:SF2">
    <property type="entry name" value="ATP-DEPENDENT DNA HELICASE SRS2"/>
    <property type="match status" value="1"/>
</dbReference>
<dbReference type="PROSITE" id="PS51217">
    <property type="entry name" value="UVRD_HELICASE_CTER"/>
    <property type="match status" value="1"/>
</dbReference>
<dbReference type="OrthoDB" id="9810135at2"/>